<organism evidence="3 4">
    <name type="scientific">Streptococcus anginosus</name>
    <dbReference type="NCBI Taxonomy" id="1328"/>
    <lineage>
        <taxon>Bacteria</taxon>
        <taxon>Bacillati</taxon>
        <taxon>Bacillota</taxon>
        <taxon>Bacilli</taxon>
        <taxon>Lactobacillales</taxon>
        <taxon>Streptococcaceae</taxon>
        <taxon>Streptococcus</taxon>
        <taxon>Streptococcus anginosus group</taxon>
    </lineage>
</organism>
<dbReference type="AlphaFoldDB" id="A0AAW5TLH1"/>
<dbReference type="EMBL" id="JAPAIK010000624">
    <property type="protein sequence ID" value="MCW1073808.1"/>
    <property type="molecule type" value="Genomic_DNA"/>
</dbReference>
<proteinExistence type="predicted"/>
<keyword evidence="1" id="KW-0812">Transmembrane</keyword>
<reference evidence="3" key="1">
    <citation type="submission" date="2022-10" db="EMBL/GenBank/DDBJ databases">
        <title>Comparative genomic study of S. anginosus.</title>
        <authorList>
            <person name="Prasad A."/>
            <person name="Ene A."/>
            <person name="Jablonska S."/>
            <person name="Du J."/>
            <person name="Wolfe A.J."/>
            <person name="Putonti C."/>
        </authorList>
    </citation>
    <scope>NUCLEOTIDE SEQUENCE</scope>
    <source>
        <strain evidence="3">UMB6888</strain>
    </source>
</reference>
<feature type="chain" id="PRO_5043879604" evidence="2">
    <location>
        <begin position="21"/>
        <end position="77"/>
    </location>
</feature>
<feature type="non-terminal residue" evidence="3">
    <location>
        <position position="1"/>
    </location>
</feature>
<comment type="caution">
    <text evidence="3">The sequence shown here is derived from an EMBL/GenBank/DDBJ whole genome shotgun (WGS) entry which is preliminary data.</text>
</comment>
<evidence type="ECO:0000313" key="4">
    <source>
        <dbReference type="Proteomes" id="UP001208853"/>
    </source>
</evidence>
<keyword evidence="1" id="KW-1133">Transmembrane helix</keyword>
<feature type="signal peptide" evidence="2">
    <location>
        <begin position="1"/>
        <end position="20"/>
    </location>
</feature>
<gene>
    <name evidence="3" type="ORF">OJ930_12600</name>
</gene>
<protein>
    <submittedName>
        <fullName evidence="3">Uncharacterized protein</fullName>
    </submittedName>
</protein>
<evidence type="ECO:0000256" key="2">
    <source>
        <dbReference type="SAM" id="SignalP"/>
    </source>
</evidence>
<feature type="transmembrane region" description="Helical" evidence="1">
    <location>
        <begin position="44"/>
        <end position="64"/>
    </location>
</feature>
<keyword evidence="2" id="KW-0732">Signal</keyword>
<keyword evidence="1" id="KW-0472">Membrane</keyword>
<accession>A0AAW5TLH1</accession>
<sequence length="77" mass="8471">VARGSVVLLLLFALATFVSAAATLFAHRWQQRDHYEELSYRKLGILGVCGLAVTAVFIACRQLYILPWGHQLALVSG</sequence>
<dbReference type="Proteomes" id="UP001208853">
    <property type="component" value="Unassembled WGS sequence"/>
</dbReference>
<feature type="non-terminal residue" evidence="3">
    <location>
        <position position="77"/>
    </location>
</feature>
<name>A0AAW5TLH1_STRAP</name>
<evidence type="ECO:0000256" key="1">
    <source>
        <dbReference type="SAM" id="Phobius"/>
    </source>
</evidence>
<evidence type="ECO:0000313" key="3">
    <source>
        <dbReference type="EMBL" id="MCW1073808.1"/>
    </source>
</evidence>